<sequence length="60" mass="6564">MAKWVVAGLFWVAMISLFVGIYRVPEPGWPYWFVGFGVLLAAAYGVRYLARRKTGGGGPG</sequence>
<keyword evidence="1" id="KW-1133">Transmembrane helix</keyword>
<dbReference type="Proteomes" id="UP001501842">
    <property type="component" value="Unassembled WGS sequence"/>
</dbReference>
<keyword evidence="1" id="KW-0812">Transmembrane</keyword>
<keyword evidence="1" id="KW-0472">Membrane</keyword>
<feature type="transmembrane region" description="Helical" evidence="1">
    <location>
        <begin position="30"/>
        <end position="50"/>
    </location>
</feature>
<organism evidence="2 3">
    <name type="scientific">Actinocorallia aurantiaca</name>
    <dbReference type="NCBI Taxonomy" id="46204"/>
    <lineage>
        <taxon>Bacteria</taxon>
        <taxon>Bacillati</taxon>
        <taxon>Actinomycetota</taxon>
        <taxon>Actinomycetes</taxon>
        <taxon>Streptosporangiales</taxon>
        <taxon>Thermomonosporaceae</taxon>
        <taxon>Actinocorallia</taxon>
    </lineage>
</organism>
<reference evidence="3" key="1">
    <citation type="journal article" date="2019" name="Int. J. Syst. Evol. Microbiol.">
        <title>The Global Catalogue of Microorganisms (GCM) 10K type strain sequencing project: providing services to taxonomists for standard genome sequencing and annotation.</title>
        <authorList>
            <consortium name="The Broad Institute Genomics Platform"/>
            <consortium name="The Broad Institute Genome Sequencing Center for Infectious Disease"/>
            <person name="Wu L."/>
            <person name="Ma J."/>
        </authorList>
    </citation>
    <scope>NUCLEOTIDE SEQUENCE [LARGE SCALE GENOMIC DNA]</scope>
    <source>
        <strain evidence="3">JCM 8201</strain>
    </source>
</reference>
<comment type="caution">
    <text evidence="2">The sequence shown here is derived from an EMBL/GenBank/DDBJ whole genome shotgun (WGS) entry which is preliminary data.</text>
</comment>
<evidence type="ECO:0000256" key="1">
    <source>
        <dbReference type="SAM" id="Phobius"/>
    </source>
</evidence>
<accession>A0ABP6GMV0</accession>
<protein>
    <recommendedName>
        <fullName evidence="4">Secreted protein with PEP-CTERM sorting signal</fullName>
    </recommendedName>
</protein>
<proteinExistence type="predicted"/>
<evidence type="ECO:0000313" key="2">
    <source>
        <dbReference type="EMBL" id="GAA2726576.1"/>
    </source>
</evidence>
<gene>
    <name evidence="2" type="ORF">GCM10010439_29610</name>
</gene>
<keyword evidence="3" id="KW-1185">Reference proteome</keyword>
<evidence type="ECO:0000313" key="3">
    <source>
        <dbReference type="Proteomes" id="UP001501842"/>
    </source>
</evidence>
<feature type="transmembrane region" description="Helical" evidence="1">
    <location>
        <begin position="5"/>
        <end position="24"/>
    </location>
</feature>
<dbReference type="EMBL" id="BAAATZ010000009">
    <property type="protein sequence ID" value="GAA2726576.1"/>
    <property type="molecule type" value="Genomic_DNA"/>
</dbReference>
<name>A0ABP6GMV0_9ACTN</name>
<evidence type="ECO:0008006" key="4">
    <source>
        <dbReference type="Google" id="ProtNLM"/>
    </source>
</evidence>